<name>A0ABW1XDN1_9CELL</name>
<evidence type="ECO:0000313" key="2">
    <source>
        <dbReference type="Proteomes" id="UP001596305"/>
    </source>
</evidence>
<dbReference type="InterPro" id="IPR018114">
    <property type="entry name" value="TRYPSIN_HIS"/>
</dbReference>
<dbReference type="Gene3D" id="2.40.10.10">
    <property type="entry name" value="Trypsin-like serine proteases"/>
    <property type="match status" value="2"/>
</dbReference>
<protein>
    <submittedName>
        <fullName evidence="1">Trypsin-like serine peptidase</fullName>
        <ecNumber evidence="1">3.4.21.-</ecNumber>
    </submittedName>
</protein>
<sequence>MRQVSNTQPTTLLNTTVVGQPWQPSYKPGLGVDAVTGQLRASAVKPFTVTPSTTQNPEFMYSFIQAESDVQSLISASLKGSYNIEGITVSASTSFLDELAVSDLAVTLVAEVSVEDGQYSLAPSYELAVEPGPGFREKYGDYFVAGYRSGSSLYVTYQCRFTSTEQRTKFSAAVAAEVPQVFSTEGSSAFEKVASEHGANVSIHITARGVKGSFPDPPSGSTWTAETIVSTLLPWFNGAQTPAPLESYLMAYRMIDPSISGEVPISPDVFSQVGYLYGQFWLARSRVKTCPEFGKKLVDDPFRRLEKDLEAYQSSLPTDQPRIEAFTADTKRLLGELDVVANRQTFYTQVVAAAKTEPAEGENFDADKGRVRWGYGFQRGDAPGIDVASVTQNYSADWKIGWRENVFTFRDTSKVIVGWDVICNRTDNGGDWQKLSATIIGRNNGNVYVKSDYDRGCSWTIVWYTVDANLYPAGPWTLTATHEPDFVESDDVTRALHAADAEGTDFWTPERMEEAEPLDRSITIDRDALAVTEVTSAGAGGTVSGTVSGTAPSEGGRLDLLGAAQTARVKDPQSFPERTVGKLFFVMDGKPHTASAVVVHRFGIMTAAHCLVLGGNQATDIVFVPAYTAGAAPYKKWNVTRSAWPTAWTTDESSAWDLGLCTVAPDGDGRGVGDVVGTAGVRWGRTGTTWDNTGYPARPTPRFPFDGEHMWHSLGRRVADTFPSTVTKEDNLTAGGSGGPWFTTEDPPVVNGVFSRYSVEEEVNISPEFADWVGQFYHHVFG</sequence>
<dbReference type="EMBL" id="JBHSTM010000011">
    <property type="protein sequence ID" value="MFC6426536.1"/>
    <property type="molecule type" value="Genomic_DNA"/>
</dbReference>
<comment type="caution">
    <text evidence="1">The sequence shown here is derived from an EMBL/GenBank/DDBJ whole genome shotgun (WGS) entry which is preliminary data.</text>
</comment>
<dbReference type="InterPro" id="IPR043504">
    <property type="entry name" value="Peptidase_S1_PA_chymotrypsin"/>
</dbReference>
<gene>
    <name evidence="1" type="ORF">ACFP71_17010</name>
</gene>
<dbReference type="GO" id="GO:0016787">
    <property type="term" value="F:hydrolase activity"/>
    <property type="evidence" value="ECO:0007669"/>
    <property type="project" value="UniProtKB-KW"/>
</dbReference>
<dbReference type="Proteomes" id="UP001596305">
    <property type="component" value="Unassembled WGS sequence"/>
</dbReference>
<keyword evidence="2" id="KW-1185">Reference proteome</keyword>
<dbReference type="InterPro" id="IPR009003">
    <property type="entry name" value="Peptidase_S1_PA"/>
</dbReference>
<dbReference type="RefSeq" id="WP_343903738.1">
    <property type="nucleotide sequence ID" value="NZ_BAAAIY010000007.1"/>
</dbReference>
<proteinExistence type="predicted"/>
<dbReference type="EC" id="3.4.21.-" evidence="1"/>
<reference evidence="2" key="1">
    <citation type="journal article" date="2019" name="Int. J. Syst. Evol. Microbiol.">
        <title>The Global Catalogue of Microorganisms (GCM) 10K type strain sequencing project: providing services to taxonomists for standard genome sequencing and annotation.</title>
        <authorList>
            <consortium name="The Broad Institute Genomics Platform"/>
            <consortium name="The Broad Institute Genome Sequencing Center for Infectious Disease"/>
            <person name="Wu L."/>
            <person name="Ma J."/>
        </authorList>
    </citation>
    <scope>NUCLEOTIDE SEQUENCE [LARGE SCALE GENOMIC DNA]</scope>
    <source>
        <strain evidence="2">CCUG 47105</strain>
    </source>
</reference>
<accession>A0ABW1XDN1</accession>
<evidence type="ECO:0000313" key="1">
    <source>
        <dbReference type="EMBL" id="MFC6426536.1"/>
    </source>
</evidence>
<keyword evidence="1" id="KW-0378">Hydrolase</keyword>
<organism evidence="1 2">
    <name type="scientific">Oerskovia paurometabola</name>
    <dbReference type="NCBI Taxonomy" id="162170"/>
    <lineage>
        <taxon>Bacteria</taxon>
        <taxon>Bacillati</taxon>
        <taxon>Actinomycetota</taxon>
        <taxon>Actinomycetes</taxon>
        <taxon>Micrococcales</taxon>
        <taxon>Cellulomonadaceae</taxon>
        <taxon>Oerskovia</taxon>
    </lineage>
</organism>
<dbReference type="SUPFAM" id="SSF50494">
    <property type="entry name" value="Trypsin-like serine proteases"/>
    <property type="match status" value="1"/>
</dbReference>
<dbReference type="PROSITE" id="PS00134">
    <property type="entry name" value="TRYPSIN_HIS"/>
    <property type="match status" value="1"/>
</dbReference>